<feature type="compositionally biased region" description="Polar residues" evidence="1">
    <location>
        <begin position="75"/>
        <end position="91"/>
    </location>
</feature>
<keyword evidence="3" id="KW-1185">Reference proteome</keyword>
<feature type="region of interest" description="Disordered" evidence="1">
    <location>
        <begin position="73"/>
        <end position="125"/>
    </location>
</feature>
<proteinExistence type="predicted"/>
<gene>
    <name evidence="2" type="ORF">Nepgr_031700</name>
</gene>
<organism evidence="2 3">
    <name type="scientific">Nepenthes gracilis</name>
    <name type="common">Slender pitcher plant</name>
    <dbReference type="NCBI Taxonomy" id="150966"/>
    <lineage>
        <taxon>Eukaryota</taxon>
        <taxon>Viridiplantae</taxon>
        <taxon>Streptophyta</taxon>
        <taxon>Embryophyta</taxon>
        <taxon>Tracheophyta</taxon>
        <taxon>Spermatophyta</taxon>
        <taxon>Magnoliopsida</taxon>
        <taxon>eudicotyledons</taxon>
        <taxon>Gunneridae</taxon>
        <taxon>Pentapetalae</taxon>
        <taxon>Caryophyllales</taxon>
        <taxon>Nepenthaceae</taxon>
        <taxon>Nepenthes</taxon>
    </lineage>
</organism>
<evidence type="ECO:0000256" key="1">
    <source>
        <dbReference type="SAM" id="MobiDB-lite"/>
    </source>
</evidence>
<dbReference type="AlphaFoldDB" id="A0AAD3TI21"/>
<protein>
    <submittedName>
        <fullName evidence="2">Uncharacterized protein</fullName>
    </submittedName>
</protein>
<evidence type="ECO:0000313" key="2">
    <source>
        <dbReference type="EMBL" id="GMH29857.1"/>
    </source>
</evidence>
<reference evidence="2" key="1">
    <citation type="submission" date="2023-05" db="EMBL/GenBank/DDBJ databases">
        <title>Nepenthes gracilis genome sequencing.</title>
        <authorList>
            <person name="Fukushima K."/>
        </authorList>
    </citation>
    <scope>NUCLEOTIDE SEQUENCE</scope>
    <source>
        <strain evidence="2">SING2019-196</strain>
    </source>
</reference>
<comment type="caution">
    <text evidence="2">The sequence shown here is derived from an EMBL/GenBank/DDBJ whole genome shotgun (WGS) entry which is preliminary data.</text>
</comment>
<name>A0AAD3TI21_NEPGR</name>
<evidence type="ECO:0000313" key="3">
    <source>
        <dbReference type="Proteomes" id="UP001279734"/>
    </source>
</evidence>
<dbReference type="EMBL" id="BSYO01000037">
    <property type="protein sequence ID" value="GMH29857.1"/>
    <property type="molecule type" value="Genomic_DNA"/>
</dbReference>
<accession>A0AAD3TI21</accession>
<feature type="compositionally biased region" description="Basic and acidic residues" evidence="1">
    <location>
        <begin position="1"/>
        <end position="18"/>
    </location>
</feature>
<feature type="compositionally biased region" description="Pro residues" evidence="1">
    <location>
        <begin position="99"/>
        <end position="115"/>
    </location>
</feature>
<sequence length="196" mass="21653">MDVLTKNKEPSVDREGLHDNPSPDEAASYQLRGYSLDPAGFDAQQTNPSNPECVGINVSACWQEEALFPPRCGEWTTSLPGPNAPDPSQTLGDPTHSPGLPPPPPPTRDPPPPSRPEGIKPWVGQAKPFQPSSYSHIRFIAFPLLEFLLATSSSRQDCIEFWDLEPFEIVVGERPEATGVHATIFHPRWEDPLLWV</sequence>
<feature type="region of interest" description="Disordered" evidence="1">
    <location>
        <begin position="1"/>
        <end position="54"/>
    </location>
</feature>
<dbReference type="Proteomes" id="UP001279734">
    <property type="component" value="Unassembled WGS sequence"/>
</dbReference>